<reference evidence="3 4" key="1">
    <citation type="submission" date="2015-12" db="EMBL/GenBank/DDBJ databases">
        <title>Draft genome sequence of Mesorhizobium sp. UFLA 01-765, a multitolerant efficient symbiont and plant-growth promoting strain isolated from Zn-mining soil using Leucaena leucocephala as a trap plant.</title>
        <authorList>
            <person name="Rangel W.M."/>
            <person name="Thijs S."/>
            <person name="Longatti S.M."/>
            <person name="Moreira F.M."/>
            <person name="Weyens N."/>
            <person name="Vangronsveld J."/>
            <person name="Van Hamme J.D."/>
            <person name="Bottos E.M."/>
            <person name="Rineau F."/>
        </authorList>
    </citation>
    <scope>NUCLEOTIDE SEQUENCE [LARGE SCALE GENOMIC DNA]</scope>
    <source>
        <strain evidence="3 4">UFLA 01-765</strain>
    </source>
</reference>
<organism evidence="3 4">
    <name type="scientific">Rhizobium loti</name>
    <name type="common">Mesorhizobium loti</name>
    <dbReference type="NCBI Taxonomy" id="381"/>
    <lineage>
        <taxon>Bacteria</taxon>
        <taxon>Pseudomonadati</taxon>
        <taxon>Pseudomonadota</taxon>
        <taxon>Alphaproteobacteria</taxon>
        <taxon>Hyphomicrobiales</taxon>
        <taxon>Phyllobacteriaceae</taxon>
        <taxon>Mesorhizobium</taxon>
    </lineage>
</organism>
<dbReference type="EMBL" id="LPWA01000116">
    <property type="protein sequence ID" value="KUM25572.1"/>
    <property type="molecule type" value="Genomic_DNA"/>
</dbReference>
<name>A0A101KRC7_RHILI</name>
<keyword evidence="2" id="KW-0732">Signal</keyword>
<accession>A0A101KRC7</accession>
<evidence type="ECO:0000313" key="4">
    <source>
        <dbReference type="Proteomes" id="UP000053176"/>
    </source>
</evidence>
<feature type="region of interest" description="Disordered" evidence="1">
    <location>
        <begin position="104"/>
        <end position="125"/>
    </location>
</feature>
<evidence type="ECO:0000313" key="3">
    <source>
        <dbReference type="EMBL" id="KUM25572.1"/>
    </source>
</evidence>
<evidence type="ECO:0000256" key="1">
    <source>
        <dbReference type="SAM" id="MobiDB-lite"/>
    </source>
</evidence>
<gene>
    <name evidence="3" type="ORF">AU467_25695</name>
</gene>
<dbReference type="Proteomes" id="UP000053176">
    <property type="component" value="Unassembled WGS sequence"/>
</dbReference>
<feature type="compositionally biased region" description="Low complexity" evidence="1">
    <location>
        <begin position="107"/>
        <end position="125"/>
    </location>
</feature>
<proteinExistence type="predicted"/>
<feature type="signal peptide" evidence="2">
    <location>
        <begin position="1"/>
        <end position="22"/>
    </location>
</feature>
<feature type="compositionally biased region" description="Basic and acidic residues" evidence="1">
    <location>
        <begin position="64"/>
        <end position="74"/>
    </location>
</feature>
<evidence type="ECO:0000256" key="2">
    <source>
        <dbReference type="SAM" id="SignalP"/>
    </source>
</evidence>
<dbReference type="AlphaFoldDB" id="A0A101KRC7"/>
<comment type="caution">
    <text evidence="3">The sequence shown here is derived from an EMBL/GenBank/DDBJ whole genome shotgun (WGS) entry which is preliminary data.</text>
</comment>
<feature type="chain" id="PRO_5007099168" evidence="2">
    <location>
        <begin position="23"/>
        <end position="125"/>
    </location>
</feature>
<protein>
    <submittedName>
        <fullName evidence="3">Uncharacterized protein</fullName>
    </submittedName>
</protein>
<feature type="region of interest" description="Disordered" evidence="1">
    <location>
        <begin position="49"/>
        <end position="86"/>
    </location>
</feature>
<sequence>MLKPLILFCFASLFGATGIAFAEDAPPDATSQRLDRIEHKLDAILRRLEASDKEASEDAGAADPDNHPVEEEKAAQAQAAARTDASSYKRGIVAIARIAPEKPDALSDIPADSSAAMSMPAASFR</sequence>